<comment type="caution">
    <text evidence="8">The sequence shown here is derived from an EMBL/GenBank/DDBJ whole genome shotgun (WGS) entry which is preliminary data.</text>
</comment>
<keyword evidence="4" id="KW-0233">DNA recombination</keyword>
<dbReference type="Gene3D" id="1.10.443.10">
    <property type="entry name" value="Intergrase catalytic core"/>
    <property type="match status" value="1"/>
</dbReference>
<keyword evidence="3 5" id="KW-0238">DNA-binding</keyword>
<dbReference type="PATRIC" id="fig|1120927.3.peg.786"/>
<evidence type="ECO:0000259" key="7">
    <source>
        <dbReference type="PROSITE" id="PS51900"/>
    </source>
</evidence>
<feature type="domain" description="Tyr recombinase" evidence="6">
    <location>
        <begin position="216"/>
        <end position="395"/>
    </location>
</feature>
<dbReference type="PROSITE" id="PS51898">
    <property type="entry name" value="TYR_RECOMBINASE"/>
    <property type="match status" value="1"/>
</dbReference>
<dbReference type="InterPro" id="IPR050808">
    <property type="entry name" value="Phage_Integrase"/>
</dbReference>
<dbReference type="InterPro" id="IPR038488">
    <property type="entry name" value="Integrase_DNA-bd_sf"/>
</dbReference>
<reference evidence="8 9" key="1">
    <citation type="submission" date="2013-03" db="EMBL/GenBank/DDBJ databases">
        <title>The Genome Sequence of Acinetobacter tandoii CIP 107469.</title>
        <authorList>
            <consortium name="The Broad Institute Genome Sequencing Platform"/>
            <consortium name="The Broad Institute Genome Sequencing Center for Infectious Disease"/>
            <person name="Cerqueira G."/>
            <person name="Feldgarden M."/>
            <person name="Courvalin P."/>
            <person name="Perichon B."/>
            <person name="Grillot-Courvalin C."/>
            <person name="Clermont D."/>
            <person name="Rocha E."/>
            <person name="Yoon E.-J."/>
            <person name="Nemec A."/>
            <person name="Walker B."/>
            <person name="Young S.K."/>
            <person name="Zeng Q."/>
            <person name="Gargeya S."/>
            <person name="Fitzgerald M."/>
            <person name="Haas B."/>
            <person name="Abouelleil A."/>
            <person name="Alvarado L."/>
            <person name="Arachchi H.M."/>
            <person name="Berlin A.M."/>
            <person name="Chapman S.B."/>
            <person name="Dewar J."/>
            <person name="Goldberg J."/>
            <person name="Griggs A."/>
            <person name="Gujja S."/>
            <person name="Hansen M."/>
            <person name="Howarth C."/>
            <person name="Imamovic A."/>
            <person name="Larimer J."/>
            <person name="McCowan C."/>
            <person name="Murphy C."/>
            <person name="Neiman D."/>
            <person name="Pearson M."/>
            <person name="Priest M."/>
            <person name="Roberts A."/>
            <person name="Saif S."/>
            <person name="Shea T."/>
            <person name="Sisk P."/>
            <person name="Sykes S."/>
            <person name="Wortman J."/>
            <person name="Nusbaum C."/>
            <person name="Birren B."/>
        </authorList>
    </citation>
    <scope>NUCLEOTIDE SEQUENCE [LARGE SCALE GENOMIC DNA]</scope>
    <source>
        <strain evidence="8 9">CIP 107469</strain>
    </source>
</reference>
<gene>
    <name evidence="8" type="ORF">I593_00818</name>
</gene>
<accession>R9B7G9</accession>
<evidence type="ECO:0000256" key="5">
    <source>
        <dbReference type="PROSITE-ProRule" id="PRU01248"/>
    </source>
</evidence>
<name>R9B7G9_9GAMM</name>
<evidence type="ECO:0000256" key="1">
    <source>
        <dbReference type="ARBA" id="ARBA00008857"/>
    </source>
</evidence>
<organism evidence="8 9">
    <name type="scientific">Acinetobacter tandoii DSM 14970 = CIP 107469</name>
    <dbReference type="NCBI Taxonomy" id="1120927"/>
    <lineage>
        <taxon>Bacteria</taxon>
        <taxon>Pseudomonadati</taxon>
        <taxon>Pseudomonadota</taxon>
        <taxon>Gammaproteobacteria</taxon>
        <taxon>Moraxellales</taxon>
        <taxon>Moraxellaceae</taxon>
        <taxon>Acinetobacter</taxon>
    </lineage>
</organism>
<dbReference type="GO" id="GO:0015074">
    <property type="term" value="P:DNA integration"/>
    <property type="evidence" value="ECO:0007669"/>
    <property type="project" value="UniProtKB-KW"/>
</dbReference>
<evidence type="ECO:0000256" key="3">
    <source>
        <dbReference type="ARBA" id="ARBA00023125"/>
    </source>
</evidence>
<dbReference type="Pfam" id="PF00589">
    <property type="entry name" value="Phage_integrase"/>
    <property type="match status" value="1"/>
</dbReference>
<dbReference type="Pfam" id="PF13356">
    <property type="entry name" value="Arm-DNA-bind_3"/>
    <property type="match status" value="1"/>
</dbReference>
<dbReference type="EMBL" id="AQFM01000026">
    <property type="protein sequence ID" value="EOR10464.1"/>
    <property type="molecule type" value="Genomic_DNA"/>
</dbReference>
<dbReference type="InterPro" id="IPR044068">
    <property type="entry name" value="CB"/>
</dbReference>
<dbReference type="GO" id="GO:0003677">
    <property type="term" value="F:DNA binding"/>
    <property type="evidence" value="ECO:0007669"/>
    <property type="project" value="UniProtKB-UniRule"/>
</dbReference>
<keyword evidence="9" id="KW-1185">Reference proteome</keyword>
<dbReference type="RefSeq" id="WP_016165956.1">
    <property type="nucleotide sequence ID" value="NZ_KE007360.1"/>
</dbReference>
<evidence type="ECO:0000313" key="8">
    <source>
        <dbReference type="EMBL" id="EOR10464.1"/>
    </source>
</evidence>
<dbReference type="PANTHER" id="PTHR30629:SF2">
    <property type="entry name" value="PROPHAGE INTEGRASE INTS-RELATED"/>
    <property type="match status" value="1"/>
</dbReference>
<dbReference type="PROSITE" id="PS51900">
    <property type="entry name" value="CB"/>
    <property type="match status" value="1"/>
</dbReference>
<protein>
    <recommendedName>
        <fullName evidence="10">Tyr recombinase domain-containing protein</fullName>
    </recommendedName>
</protein>
<dbReference type="PANTHER" id="PTHR30629">
    <property type="entry name" value="PROPHAGE INTEGRASE"/>
    <property type="match status" value="1"/>
</dbReference>
<dbReference type="AlphaFoldDB" id="R9B7G9"/>
<sequence length="409" mass="47309">MPKSDRLKFTKTTIDALSEPGIYRDSELIGFAIRVNTTCKTYIVEKKVKGKSVRATIGLHGNLTLSQARILAQGLLSQMAQGYNPNEAKKAERQKIEGELLTFRQHPTLELAYNEYLKNRTLKPRTLKDYDQVVNVYLKDWKSFKIGEISRAQVQQKYTDLSERSPAQANLAMAVLRAIFNFSLEHFLDENDESIITSVNPVLTLKAKRTWNKIKRRKGYIKQEQLSDWVNAVMSFSALRQERNTVRDFLITLILTGFRRDECQTLKWDSVDLKYGWITSNDPKNGEAHSLPMGDRLWEIMRSRDEQKFNEYVFSSPKSKLKGYTTNLFDAKRKIIEETGIQFTFHDLRRTFGTIAENLDYGQYTIKRLLNHTVTGDVTEGYIQISDKKLRLAMQEIEDIVFEGYKKGG</sequence>
<dbReference type="InterPro" id="IPR002104">
    <property type="entry name" value="Integrase_catalytic"/>
</dbReference>
<dbReference type="eggNOG" id="COG0582">
    <property type="taxonomic scope" value="Bacteria"/>
</dbReference>
<dbReference type="OrthoDB" id="9795573at2"/>
<evidence type="ECO:0000259" key="6">
    <source>
        <dbReference type="PROSITE" id="PS51898"/>
    </source>
</evidence>
<dbReference type="InterPro" id="IPR011010">
    <property type="entry name" value="DNA_brk_join_enz"/>
</dbReference>
<dbReference type="Proteomes" id="UP000016201">
    <property type="component" value="Unassembled WGS sequence"/>
</dbReference>
<dbReference type="InterPro" id="IPR025166">
    <property type="entry name" value="Integrase_DNA_bind_dom"/>
</dbReference>
<dbReference type="InterPro" id="IPR010998">
    <property type="entry name" value="Integrase_recombinase_N"/>
</dbReference>
<evidence type="ECO:0000313" key="9">
    <source>
        <dbReference type="Proteomes" id="UP000016201"/>
    </source>
</evidence>
<proteinExistence type="inferred from homology"/>
<evidence type="ECO:0000256" key="4">
    <source>
        <dbReference type="ARBA" id="ARBA00023172"/>
    </source>
</evidence>
<dbReference type="InterPro" id="IPR013762">
    <property type="entry name" value="Integrase-like_cat_sf"/>
</dbReference>
<feature type="domain" description="Core-binding (CB)" evidence="7">
    <location>
        <begin position="107"/>
        <end position="184"/>
    </location>
</feature>
<evidence type="ECO:0008006" key="10">
    <source>
        <dbReference type="Google" id="ProtNLM"/>
    </source>
</evidence>
<dbReference type="Gene3D" id="1.10.150.130">
    <property type="match status" value="1"/>
</dbReference>
<comment type="similarity">
    <text evidence="1">Belongs to the 'phage' integrase family.</text>
</comment>
<dbReference type="SUPFAM" id="SSF56349">
    <property type="entry name" value="DNA breaking-rejoining enzymes"/>
    <property type="match status" value="1"/>
</dbReference>
<keyword evidence="2" id="KW-0229">DNA integration</keyword>
<evidence type="ECO:0000256" key="2">
    <source>
        <dbReference type="ARBA" id="ARBA00022908"/>
    </source>
</evidence>
<dbReference type="Gene3D" id="3.30.160.390">
    <property type="entry name" value="Integrase, DNA-binding domain"/>
    <property type="match status" value="1"/>
</dbReference>
<dbReference type="GO" id="GO:0006310">
    <property type="term" value="P:DNA recombination"/>
    <property type="evidence" value="ECO:0007669"/>
    <property type="project" value="UniProtKB-KW"/>
</dbReference>